<name>A0A484FAF9_COLOR</name>
<protein>
    <submittedName>
        <fullName evidence="2">Uncharacterized protein</fullName>
    </submittedName>
</protein>
<organism evidence="2 3">
    <name type="scientific">Colletotrichum orbiculare (strain 104-T / ATCC 96160 / CBS 514.97 / LARS 414 / MAFF 240422)</name>
    <name type="common">Cucumber anthracnose fungus</name>
    <name type="synonym">Colletotrichum lagenarium</name>
    <dbReference type="NCBI Taxonomy" id="1213857"/>
    <lineage>
        <taxon>Eukaryota</taxon>
        <taxon>Fungi</taxon>
        <taxon>Dikarya</taxon>
        <taxon>Ascomycota</taxon>
        <taxon>Pezizomycotina</taxon>
        <taxon>Sordariomycetes</taxon>
        <taxon>Hypocreomycetidae</taxon>
        <taxon>Glomerellales</taxon>
        <taxon>Glomerellaceae</taxon>
        <taxon>Colletotrichum</taxon>
        <taxon>Colletotrichum orbiculare species complex</taxon>
    </lineage>
</organism>
<evidence type="ECO:0000313" key="2">
    <source>
        <dbReference type="EMBL" id="TDZ15320.1"/>
    </source>
</evidence>
<gene>
    <name evidence="2" type="ORF">Cob_v011855</name>
</gene>
<dbReference type="EMBL" id="AMCV02000041">
    <property type="protein sequence ID" value="TDZ15320.1"/>
    <property type="molecule type" value="Genomic_DNA"/>
</dbReference>
<keyword evidence="3" id="KW-1185">Reference proteome</keyword>
<evidence type="ECO:0000313" key="3">
    <source>
        <dbReference type="Proteomes" id="UP000014480"/>
    </source>
</evidence>
<feature type="compositionally biased region" description="Gly residues" evidence="1">
    <location>
        <begin position="1"/>
        <end position="10"/>
    </location>
</feature>
<comment type="caution">
    <text evidence="2">The sequence shown here is derived from an EMBL/GenBank/DDBJ whole genome shotgun (WGS) entry which is preliminary data.</text>
</comment>
<proteinExistence type="predicted"/>
<reference evidence="3" key="1">
    <citation type="journal article" date="2013" name="New Phytol.">
        <title>Comparative genomic and transcriptomic analyses reveal the hemibiotrophic stage shift of Colletotrichum fungi.</title>
        <authorList>
            <person name="Gan P."/>
            <person name="Ikeda K."/>
            <person name="Irieda H."/>
            <person name="Narusaka M."/>
            <person name="O'Connell R.J."/>
            <person name="Narusaka Y."/>
            <person name="Takano Y."/>
            <person name="Kubo Y."/>
            <person name="Shirasu K."/>
        </authorList>
    </citation>
    <scope>NUCLEOTIDE SEQUENCE [LARGE SCALE GENOMIC DNA]</scope>
    <source>
        <strain evidence="3">104-T / ATCC 96160 / CBS 514.97 / LARS 414 / MAFF 240422</strain>
    </source>
</reference>
<reference evidence="3" key="2">
    <citation type="journal article" date="2019" name="Mol. Plant Microbe Interact.">
        <title>Genome sequence resources for four phytopathogenic fungi from the Colletotrichum orbiculare species complex.</title>
        <authorList>
            <person name="Gan P."/>
            <person name="Tsushima A."/>
            <person name="Narusaka M."/>
            <person name="Narusaka Y."/>
            <person name="Takano Y."/>
            <person name="Kubo Y."/>
            <person name="Shirasu K."/>
        </authorList>
    </citation>
    <scope>GENOME REANNOTATION</scope>
    <source>
        <strain evidence="3">104-T / ATCC 96160 / CBS 514.97 / LARS 414 / MAFF 240422</strain>
    </source>
</reference>
<evidence type="ECO:0000256" key="1">
    <source>
        <dbReference type="SAM" id="MobiDB-lite"/>
    </source>
</evidence>
<dbReference type="Proteomes" id="UP000014480">
    <property type="component" value="Unassembled WGS sequence"/>
</dbReference>
<sequence>MWTVRGGAGKPNGEDDIDDLATDEVKPGLYDWVSAMCTPKGYLYTPNWLEHITPYKSRLLGVSIMEAATGASSTRKSTS</sequence>
<dbReference type="AlphaFoldDB" id="A0A484FAF9"/>
<feature type="region of interest" description="Disordered" evidence="1">
    <location>
        <begin position="1"/>
        <end position="20"/>
    </location>
</feature>
<accession>A0A484FAF9</accession>